<feature type="compositionally biased region" description="Polar residues" evidence="1">
    <location>
        <begin position="52"/>
        <end position="73"/>
    </location>
</feature>
<dbReference type="WBParaSite" id="Csp11.Scaffold629.g9220.t1">
    <property type="protein sequence ID" value="Csp11.Scaffold629.g9220.t1"/>
    <property type="gene ID" value="Csp11.Scaffold629.g9220"/>
</dbReference>
<name>A0A1I7UGY5_9PELO</name>
<dbReference type="AlphaFoldDB" id="A0A1I7UGY5"/>
<evidence type="ECO:0000313" key="3">
    <source>
        <dbReference type="WBParaSite" id="Csp11.Scaffold629.g9220.t1"/>
    </source>
</evidence>
<feature type="region of interest" description="Disordered" evidence="1">
    <location>
        <begin position="39"/>
        <end position="88"/>
    </location>
</feature>
<sequence>MPPKKQKSEPKPVDEMAEMRAMMEKMMIGINELKEEVGKIKEKVEQPPLPLSRQSTILSSRPSSGETPPQRSLESLEAEMSGRDPVEEHLEGNPQAAVVRFMATTEPSIHYLPDRQSQRIKQRIQEEMERRERMAELDNTLTHAVNVEERETKLSKQQKKAQNLFKKLEQMTDGVEEIVRELDPAEQNPQEIIQSILQLLGEIGQEPPNDPREIPPSLRFTPIPDDTPIQQVIVGCHWALVEEEDVFKYLKETGDFQTECNMYSRLLEFELHLEDLTLKNPRIQTFNTYFFNAAAGQFDVLSTVGEGITCSIVDNKIYTHNYTIEQPDNLKEEIVEKITRQIKDGLLVLTYEMAGSECARKFARVKLF</sequence>
<proteinExistence type="predicted"/>
<evidence type="ECO:0000313" key="2">
    <source>
        <dbReference type="Proteomes" id="UP000095282"/>
    </source>
</evidence>
<protein>
    <submittedName>
        <fullName evidence="3">Uncharacterized protein</fullName>
    </submittedName>
</protein>
<keyword evidence="2" id="KW-1185">Reference proteome</keyword>
<reference evidence="3" key="1">
    <citation type="submission" date="2016-11" db="UniProtKB">
        <authorList>
            <consortium name="WormBaseParasite"/>
        </authorList>
    </citation>
    <scope>IDENTIFICATION</scope>
</reference>
<evidence type="ECO:0000256" key="1">
    <source>
        <dbReference type="SAM" id="MobiDB-lite"/>
    </source>
</evidence>
<dbReference type="Proteomes" id="UP000095282">
    <property type="component" value="Unplaced"/>
</dbReference>
<organism evidence="2 3">
    <name type="scientific">Caenorhabditis tropicalis</name>
    <dbReference type="NCBI Taxonomy" id="1561998"/>
    <lineage>
        <taxon>Eukaryota</taxon>
        <taxon>Metazoa</taxon>
        <taxon>Ecdysozoa</taxon>
        <taxon>Nematoda</taxon>
        <taxon>Chromadorea</taxon>
        <taxon>Rhabditida</taxon>
        <taxon>Rhabditina</taxon>
        <taxon>Rhabditomorpha</taxon>
        <taxon>Rhabditoidea</taxon>
        <taxon>Rhabditidae</taxon>
        <taxon>Peloderinae</taxon>
        <taxon>Caenorhabditis</taxon>
    </lineage>
</organism>
<accession>A0A1I7UGY5</accession>